<dbReference type="Pfam" id="PF07976">
    <property type="entry name" value="Phe_hydrox_dim"/>
    <property type="match status" value="1"/>
</dbReference>
<gene>
    <name evidence="7" type="ORF">CDD81_2502</name>
</gene>
<evidence type="ECO:0000313" key="7">
    <source>
        <dbReference type="EMBL" id="PHH65398.1"/>
    </source>
</evidence>
<dbReference type="GO" id="GO:0071949">
    <property type="term" value="F:FAD binding"/>
    <property type="evidence" value="ECO:0007669"/>
    <property type="project" value="InterPro"/>
</dbReference>
<dbReference type="InterPro" id="IPR012941">
    <property type="entry name" value="Phe_hydrox_C_dim_dom"/>
</dbReference>
<dbReference type="InterPro" id="IPR050641">
    <property type="entry name" value="RIFMO-like"/>
</dbReference>
<evidence type="ECO:0000313" key="8">
    <source>
        <dbReference type="Proteomes" id="UP000226192"/>
    </source>
</evidence>
<evidence type="ECO:0000256" key="4">
    <source>
        <dbReference type="ARBA" id="ARBA00023002"/>
    </source>
</evidence>
<dbReference type="Gene3D" id="3.30.9.10">
    <property type="entry name" value="D-Amino Acid Oxidase, subunit A, domain 2"/>
    <property type="match status" value="1"/>
</dbReference>
<comment type="similarity">
    <text evidence="1">Belongs to the PheA/TfdB FAD monooxygenase family.</text>
</comment>
<organism evidence="7 8">
    <name type="scientific">Ophiocordyceps australis</name>
    <dbReference type="NCBI Taxonomy" id="1399860"/>
    <lineage>
        <taxon>Eukaryota</taxon>
        <taxon>Fungi</taxon>
        <taxon>Dikarya</taxon>
        <taxon>Ascomycota</taxon>
        <taxon>Pezizomycotina</taxon>
        <taxon>Sordariomycetes</taxon>
        <taxon>Hypocreomycetidae</taxon>
        <taxon>Hypocreales</taxon>
        <taxon>Ophiocordycipitaceae</taxon>
        <taxon>Ophiocordyceps</taxon>
    </lineage>
</organism>
<evidence type="ECO:0000259" key="6">
    <source>
        <dbReference type="Pfam" id="PF07976"/>
    </source>
</evidence>
<dbReference type="CDD" id="cd02979">
    <property type="entry name" value="PHOX_C"/>
    <property type="match status" value="1"/>
</dbReference>
<dbReference type="SUPFAM" id="SSF54373">
    <property type="entry name" value="FAD-linked reductases, C-terminal domain"/>
    <property type="match status" value="1"/>
</dbReference>
<keyword evidence="2" id="KW-0285">Flavoprotein</keyword>
<dbReference type="InterPro" id="IPR038220">
    <property type="entry name" value="PHOX_C_sf"/>
</dbReference>
<dbReference type="AlphaFoldDB" id="A0A2C5XK29"/>
<keyword evidence="3" id="KW-0274">FAD</keyword>
<evidence type="ECO:0000259" key="5">
    <source>
        <dbReference type="Pfam" id="PF01494"/>
    </source>
</evidence>
<feature type="domain" description="FAD-binding" evidence="5">
    <location>
        <begin position="23"/>
        <end position="378"/>
    </location>
</feature>
<dbReference type="GO" id="GO:0016709">
    <property type="term" value="F:oxidoreductase activity, acting on paired donors, with incorporation or reduction of molecular oxygen, NAD(P)H as one donor, and incorporation of one atom of oxygen"/>
    <property type="evidence" value="ECO:0007669"/>
    <property type="project" value="UniProtKB-ARBA"/>
</dbReference>
<keyword evidence="4" id="KW-0560">Oxidoreductase</keyword>
<protein>
    <recommendedName>
        <fullName evidence="9">FAD-binding domain-containing protein</fullName>
    </recommendedName>
</protein>
<keyword evidence="8" id="KW-1185">Reference proteome</keyword>
<dbReference type="Pfam" id="PF01494">
    <property type="entry name" value="FAD_binding_3"/>
    <property type="match status" value="1"/>
</dbReference>
<evidence type="ECO:0008006" key="9">
    <source>
        <dbReference type="Google" id="ProtNLM"/>
    </source>
</evidence>
<dbReference type="EMBL" id="NJET01000018">
    <property type="protein sequence ID" value="PHH65398.1"/>
    <property type="molecule type" value="Genomic_DNA"/>
</dbReference>
<feature type="domain" description="Phenol hydroxylase-like C-terminal dimerisation" evidence="6">
    <location>
        <begin position="416"/>
        <end position="610"/>
    </location>
</feature>
<reference evidence="7 8" key="1">
    <citation type="submission" date="2017-06" db="EMBL/GenBank/DDBJ databases">
        <title>Ant-infecting Ophiocordyceps genomes reveal a high diversity of potential behavioral manipulation genes and a possible major role for enterotoxins.</title>
        <authorList>
            <person name="De Bekker C."/>
            <person name="Evans H.C."/>
            <person name="Brachmann A."/>
            <person name="Hughes D.P."/>
        </authorList>
    </citation>
    <scope>NUCLEOTIDE SEQUENCE [LARGE SCALE GENOMIC DNA]</scope>
    <source>
        <strain evidence="7 8">Map64</strain>
    </source>
</reference>
<dbReference type="Gene3D" id="3.50.50.60">
    <property type="entry name" value="FAD/NAD(P)-binding domain"/>
    <property type="match status" value="1"/>
</dbReference>
<dbReference type="InterPro" id="IPR002938">
    <property type="entry name" value="FAD-bd"/>
</dbReference>
<evidence type="ECO:0000256" key="3">
    <source>
        <dbReference type="ARBA" id="ARBA00022827"/>
    </source>
</evidence>
<accession>A0A2C5XK29</accession>
<comment type="caution">
    <text evidence="7">The sequence shown here is derived from an EMBL/GenBank/DDBJ whole genome shotgun (WGS) entry which is preliminary data.</text>
</comment>
<name>A0A2C5XK29_9HYPO</name>
<evidence type="ECO:0000256" key="2">
    <source>
        <dbReference type="ARBA" id="ARBA00022630"/>
    </source>
</evidence>
<dbReference type="STRING" id="1399860.A0A2C5XK29"/>
<dbReference type="SUPFAM" id="SSF52833">
    <property type="entry name" value="Thioredoxin-like"/>
    <property type="match status" value="1"/>
</dbReference>
<dbReference type="PANTHER" id="PTHR43004:SF7">
    <property type="entry name" value="P-HYDROXYBENZOATE-M-HYDROXYLASE"/>
    <property type="match status" value="1"/>
</dbReference>
<evidence type="ECO:0000256" key="1">
    <source>
        <dbReference type="ARBA" id="ARBA00007801"/>
    </source>
</evidence>
<proteinExistence type="inferred from homology"/>
<dbReference type="PANTHER" id="PTHR43004">
    <property type="entry name" value="TRK SYSTEM POTASSIUM UPTAKE PROTEIN"/>
    <property type="match status" value="1"/>
</dbReference>
<dbReference type="PRINTS" id="PR00420">
    <property type="entry name" value="RNGMNOXGNASE"/>
</dbReference>
<dbReference type="SUPFAM" id="SSF51905">
    <property type="entry name" value="FAD/NAD(P)-binding domain"/>
    <property type="match status" value="1"/>
</dbReference>
<sequence length="617" mass="68858">MTCHPQSNVEQATSQHQDSKLYDAVIVGAGPAGLMLSTCLARWGYRIKHIDNRPETTRTGRADGIQPRSLDILKGLGLKSEIMAHKPARVYEVAFWSPSNSGISRTSTWSTCPSFIDARYPFTTMLHQGHIENVFIHDLAKHGVAIQRPWTIHGFISEPSEHPEYPVRVELKHIDGSQTETVRTRYLFGGEGSKSFIRQQLGIAVHHLDPIEHVWGVIDGVVDTNFPDIKIKCTIHSAHGSIMVLPREDNMVRIYVQLPSRGASWNADTTATEIEIKETAKRIMQPYSMEWRHVEWYSVYPIGQGIAERYTLDERVFLGGDACHTHSPKAGQGMNTAFQDALNLAWKIHAVEGGFAQRSLLRTYEEERKSQAERLLSFDNKFAKLFSQPEAESEDEESSFIRTFKESCELTSGYGVQYGPNAINWSTSHPAQSPLIQSSGTTKLVPGSVFVKADVTRVTDANVVHLEHEKSLDGSFRIIVFAGDLAETGTAVRHLAEALDDKASVCRAREAARFVTLYTVLAMRRNQIDLARDVPGILGRDRDLIFADDRWDRRVPEAEAAVHARLGFDKQRGGIVVVRPDCHVGVVISLVEGSGTFDALQAYFDAFVKRPPMDSLA</sequence>
<dbReference type="InterPro" id="IPR036188">
    <property type="entry name" value="FAD/NAD-bd_sf"/>
</dbReference>
<dbReference type="OrthoDB" id="1716816at2759"/>
<dbReference type="InterPro" id="IPR036249">
    <property type="entry name" value="Thioredoxin-like_sf"/>
</dbReference>
<dbReference type="Proteomes" id="UP000226192">
    <property type="component" value="Unassembled WGS sequence"/>
</dbReference>
<dbReference type="Gene3D" id="3.40.30.20">
    <property type="match status" value="1"/>
</dbReference>